<evidence type="ECO:0000256" key="2">
    <source>
        <dbReference type="ARBA" id="ARBA00022692"/>
    </source>
</evidence>
<evidence type="ECO:0000256" key="3">
    <source>
        <dbReference type="ARBA" id="ARBA00022989"/>
    </source>
</evidence>
<gene>
    <name evidence="6" type="ORF">QR680_017979</name>
</gene>
<protein>
    <submittedName>
        <fullName evidence="6">Uncharacterized protein</fullName>
    </submittedName>
</protein>
<name>A0AA39HIP6_9BILA</name>
<evidence type="ECO:0000256" key="4">
    <source>
        <dbReference type="ARBA" id="ARBA00023136"/>
    </source>
</evidence>
<evidence type="ECO:0000256" key="1">
    <source>
        <dbReference type="ARBA" id="ARBA00004141"/>
    </source>
</evidence>
<comment type="caution">
    <text evidence="6">The sequence shown here is derived from an EMBL/GenBank/DDBJ whole genome shotgun (WGS) entry which is preliminary data.</text>
</comment>
<feature type="transmembrane region" description="Helical" evidence="5">
    <location>
        <begin position="27"/>
        <end position="46"/>
    </location>
</feature>
<feature type="transmembrane region" description="Helical" evidence="5">
    <location>
        <begin position="196"/>
        <end position="218"/>
    </location>
</feature>
<dbReference type="PANTHER" id="PTHR46561">
    <property type="entry name" value="SERPENTINE RECEPTOR, CLASS AB (CLASS A-LIKE)-RELATED"/>
    <property type="match status" value="1"/>
</dbReference>
<reference evidence="6" key="1">
    <citation type="submission" date="2023-06" db="EMBL/GenBank/DDBJ databases">
        <title>Genomic analysis of the entomopathogenic nematode Steinernema hermaphroditum.</title>
        <authorList>
            <person name="Schwarz E.M."/>
            <person name="Heppert J.K."/>
            <person name="Baniya A."/>
            <person name="Schwartz H.T."/>
            <person name="Tan C.-H."/>
            <person name="Antoshechkin I."/>
            <person name="Sternberg P.W."/>
            <person name="Goodrich-Blair H."/>
            <person name="Dillman A.R."/>
        </authorList>
    </citation>
    <scope>NUCLEOTIDE SEQUENCE</scope>
    <source>
        <strain evidence="6">PS9179</strain>
        <tissue evidence="6">Whole animal</tissue>
    </source>
</reference>
<dbReference type="Proteomes" id="UP001175271">
    <property type="component" value="Unassembled WGS sequence"/>
</dbReference>
<accession>A0AA39HIP6</accession>
<feature type="transmembrane region" description="Helical" evidence="5">
    <location>
        <begin position="249"/>
        <end position="274"/>
    </location>
</feature>
<keyword evidence="3 5" id="KW-1133">Transmembrane helix</keyword>
<dbReference type="PANTHER" id="PTHR46561:SF11">
    <property type="entry name" value="SERPENTINE RECEPTOR CLASS ALPHA_BETA-14"/>
    <property type="match status" value="1"/>
</dbReference>
<keyword evidence="2 5" id="KW-0812">Transmembrane</keyword>
<feature type="transmembrane region" description="Helical" evidence="5">
    <location>
        <begin position="108"/>
        <end position="129"/>
    </location>
</feature>
<feature type="transmembrane region" description="Helical" evidence="5">
    <location>
        <begin position="66"/>
        <end position="84"/>
    </location>
</feature>
<feature type="transmembrane region" description="Helical" evidence="5">
    <location>
        <begin position="286"/>
        <end position="307"/>
    </location>
</feature>
<dbReference type="InterPro" id="IPR053286">
    <property type="entry name" value="Nematode_rcpt-like_srab"/>
</dbReference>
<dbReference type="InterPro" id="IPR019408">
    <property type="entry name" value="7TM_GPCR_serpentine_rcpt_Srab"/>
</dbReference>
<keyword evidence="7" id="KW-1185">Reference proteome</keyword>
<dbReference type="AlphaFoldDB" id="A0AA39HIP6"/>
<feature type="transmembrane region" description="Helical" evidence="5">
    <location>
        <begin position="149"/>
        <end position="168"/>
    </location>
</feature>
<evidence type="ECO:0000313" key="7">
    <source>
        <dbReference type="Proteomes" id="UP001175271"/>
    </source>
</evidence>
<dbReference type="Pfam" id="PF10292">
    <property type="entry name" value="7TM_GPCR_Srab"/>
    <property type="match status" value="1"/>
</dbReference>
<proteinExistence type="predicted"/>
<keyword evidence="4 5" id="KW-0472">Membrane</keyword>
<comment type="subcellular location">
    <subcellularLocation>
        <location evidence="1">Membrane</location>
        <topology evidence="1">Multi-pass membrane protein</topology>
    </subcellularLocation>
</comment>
<evidence type="ECO:0000313" key="6">
    <source>
        <dbReference type="EMBL" id="KAK0405414.1"/>
    </source>
</evidence>
<dbReference type="EMBL" id="JAUCMV010000004">
    <property type="protein sequence ID" value="KAK0405414.1"/>
    <property type="molecule type" value="Genomic_DNA"/>
</dbReference>
<dbReference type="GO" id="GO:0016020">
    <property type="term" value="C:membrane"/>
    <property type="evidence" value="ECO:0007669"/>
    <property type="project" value="UniProtKB-SubCell"/>
</dbReference>
<sequence length="368" mass="42032">MANFTGDPNSVLCQYGERLAASVPMKALLVTKIVICIAGLALFALLGKVKPPTIIQHVNCRVLIRYNAIVTYGYTVVVLVYSMWDLIRLSIPRDNACLYLLDRRTAEIFHAVASSFLFMGVLSSSLISLERAWCTFNLSTYENAKAQNAVIGLLLVMTAAIFFIFYFLNLRSNANWNIPKLGFTTKGALNNYPTEYIIIVAFSIEFVTFVVLRIVYFFNKLRHYRIRNSPASIGNGPSLSSKYMIKENISVTITWGYLLTTHFAIMLLSYPAIIFVMHTSDNPVETVLLCEAFNWMPLHGIALLLIIMHRYPTLKWRAFEFFFRKRIDAARDKVAPVDCQWDTKLYFCHLHDLFNGKSEEPKLFSFCI</sequence>
<organism evidence="6 7">
    <name type="scientific">Steinernema hermaphroditum</name>
    <dbReference type="NCBI Taxonomy" id="289476"/>
    <lineage>
        <taxon>Eukaryota</taxon>
        <taxon>Metazoa</taxon>
        <taxon>Ecdysozoa</taxon>
        <taxon>Nematoda</taxon>
        <taxon>Chromadorea</taxon>
        <taxon>Rhabditida</taxon>
        <taxon>Tylenchina</taxon>
        <taxon>Panagrolaimomorpha</taxon>
        <taxon>Strongyloidoidea</taxon>
        <taxon>Steinernematidae</taxon>
        <taxon>Steinernema</taxon>
    </lineage>
</organism>
<evidence type="ECO:0000256" key="5">
    <source>
        <dbReference type="SAM" id="Phobius"/>
    </source>
</evidence>